<keyword evidence="1" id="KW-0175">Coiled coil</keyword>
<protein>
    <submittedName>
        <fullName evidence="3">Uncharacterized protein</fullName>
    </submittedName>
</protein>
<evidence type="ECO:0000256" key="1">
    <source>
        <dbReference type="SAM" id="Coils"/>
    </source>
</evidence>
<name>F0YL39_AURAN</name>
<evidence type="ECO:0000313" key="4">
    <source>
        <dbReference type="Proteomes" id="UP000002729"/>
    </source>
</evidence>
<evidence type="ECO:0000313" key="3">
    <source>
        <dbReference type="EMBL" id="EGB04136.1"/>
    </source>
</evidence>
<feature type="compositionally biased region" description="Basic and acidic residues" evidence="2">
    <location>
        <begin position="76"/>
        <end position="87"/>
    </location>
</feature>
<organism evidence="4">
    <name type="scientific">Aureococcus anophagefferens</name>
    <name type="common">Harmful bloom alga</name>
    <dbReference type="NCBI Taxonomy" id="44056"/>
    <lineage>
        <taxon>Eukaryota</taxon>
        <taxon>Sar</taxon>
        <taxon>Stramenopiles</taxon>
        <taxon>Ochrophyta</taxon>
        <taxon>Pelagophyceae</taxon>
        <taxon>Pelagomonadales</taxon>
        <taxon>Pelagomonadaceae</taxon>
        <taxon>Aureococcus</taxon>
    </lineage>
</organism>
<dbReference type="Proteomes" id="UP000002729">
    <property type="component" value="Unassembled WGS sequence"/>
</dbReference>
<feature type="coiled-coil region" evidence="1">
    <location>
        <begin position="902"/>
        <end position="950"/>
    </location>
</feature>
<keyword evidence="4" id="KW-1185">Reference proteome</keyword>
<evidence type="ECO:0000256" key="2">
    <source>
        <dbReference type="SAM" id="MobiDB-lite"/>
    </source>
</evidence>
<sequence>MGLFVGLFGAGASARAHAARLAAPRRGARPPVVVPRRVVPIDPRPPNAVARRPRMLTAKAAALPPDRQPEIGPSETKSDRDFERRDNANNQRYCSKPDESFDNCNALPCVPGNLDLTKNKAFRDRVKLPANMRAENKSSKSISVGAEFIEALHKKRKEEVQVQNDSYWYRARRDIGGALHLQREVEQVTGDAASHFSRGVGFEGFFYVKKANKDGDVVATRVSAGTAPTAVKAWNLADNACRVRDSNPADMHSPGLQGRDLLGTHFQAIVISPIFCGLSQTERLELIVDALLENPTPKDEADKLVSFDCVPADGECASVDSGVVWVPERVPKGFSPGRLTSKLQFCARLTGLKASKLNVRLMTPAQWNPQIHAPLEAERHNITRGRRGKLGTSLKSTRGINAAESPGTVRHLLNQGLVRRDANIASMRRPDRGNCGDPLGHFFHALPPKHQLFVLAKQRRADEALERAQQKATARAARLNYVEEQHKKKTTLESHETKSGSILSSTARDPIKEQRLRNALCSGMMCIDKKREAQLAIRLQRVYRSTMLLRAFRRRNRRHLAAIRIQRSLRGCYGRVYHAIFAQVSTLAATRIATRHRIVVAIRQTQERRLIMNLGALVIQNALRRHHAFHYVCWARKNWQHATRLTKCARKFLARSRNDLILFSRLFQRRRACRRLTIRKQDGLKQCFIAVRAAARIAATMRGLQKVARGYLDRIFACVRRKVAMRVTKERFVAITNSVKIQQIWRLCILCREAKWEFQKRLVHVRAQAVTCITRRLRGLFARHHYSAMRHSAAGHRLKSARIILRAWLRYRSVQRFAVLKEAWEVEKSAKTLMAWHALRDDVRIDMADVRADVKDIRSSRKWARRRLKALRNFMAEAELRLPKVETQIETLDISDVENGWAEALQNEWERLTSQLAMASEEKRIMKVHISRCDAELLELQLEYEDIEVDIDDIAVREQEEFELLRRLEIKRADVRALAGWERRVRNERMRWRVRDVRTRVLKRERKTRTELLAKAIKKREIAMSSTLSIHKRKQFFKEAQREATKEDHANRASILAAAAADEAGALGKLKDTYDSVISGCAALLQSATFEMRNTESHGNTLG</sequence>
<gene>
    <name evidence="3" type="ORF">AURANDRAFT_67432</name>
</gene>
<dbReference type="OrthoDB" id="2148418at2759"/>
<reference evidence="3 4" key="1">
    <citation type="journal article" date="2011" name="Proc. Natl. Acad. Sci. U.S.A.">
        <title>Niche of harmful alga Aureococcus anophagefferens revealed through ecogenomics.</title>
        <authorList>
            <person name="Gobler C.J."/>
            <person name="Berry D.L."/>
            <person name="Dyhrman S.T."/>
            <person name="Wilhelm S.W."/>
            <person name="Salamov A."/>
            <person name="Lobanov A.V."/>
            <person name="Zhang Y."/>
            <person name="Collier J.L."/>
            <person name="Wurch L.L."/>
            <person name="Kustka A.B."/>
            <person name="Dill B.D."/>
            <person name="Shah M."/>
            <person name="VerBerkmoes N.C."/>
            <person name="Kuo A."/>
            <person name="Terry A."/>
            <person name="Pangilinan J."/>
            <person name="Lindquist E.A."/>
            <person name="Lucas S."/>
            <person name="Paulsen I.T."/>
            <person name="Hattenrath-Lehmann T.K."/>
            <person name="Talmage S.C."/>
            <person name="Walker E.A."/>
            <person name="Koch F."/>
            <person name="Burson A.M."/>
            <person name="Marcoval M.A."/>
            <person name="Tang Y.Z."/>
            <person name="Lecleir G.R."/>
            <person name="Coyne K.J."/>
            <person name="Berg G.M."/>
            <person name="Bertrand E.M."/>
            <person name="Saito M.A."/>
            <person name="Gladyshev V.N."/>
            <person name="Grigoriev I.V."/>
        </authorList>
    </citation>
    <scope>NUCLEOTIDE SEQUENCE [LARGE SCALE GENOMIC DNA]</scope>
    <source>
        <strain evidence="4">CCMP 1984</strain>
    </source>
</reference>
<dbReference type="EMBL" id="GL833155">
    <property type="protein sequence ID" value="EGB04136.1"/>
    <property type="molecule type" value="Genomic_DNA"/>
</dbReference>
<dbReference type="eggNOG" id="ENOG502RJ48">
    <property type="taxonomic scope" value="Eukaryota"/>
</dbReference>
<proteinExistence type="predicted"/>
<feature type="region of interest" description="Disordered" evidence="2">
    <location>
        <begin position="487"/>
        <end position="508"/>
    </location>
</feature>
<feature type="region of interest" description="Disordered" evidence="2">
    <location>
        <begin position="60"/>
        <end position="94"/>
    </location>
</feature>
<dbReference type="PROSITE" id="PS50096">
    <property type="entry name" value="IQ"/>
    <property type="match status" value="1"/>
</dbReference>
<feature type="compositionally biased region" description="Basic and acidic residues" evidence="2">
    <location>
        <begin position="487"/>
        <end position="498"/>
    </location>
</feature>
<dbReference type="InParanoid" id="F0YL39"/>
<accession>F0YL39</accession>
<dbReference type="KEGG" id="aaf:AURANDRAFT_67432"/>
<dbReference type="AlphaFoldDB" id="F0YL39"/>
<dbReference type="RefSeq" id="XP_009041122.1">
    <property type="nucleotide sequence ID" value="XM_009042874.1"/>
</dbReference>
<dbReference type="GeneID" id="20226233"/>